<comment type="caution">
    <text evidence="4">The sequence shown here is derived from an EMBL/GenBank/DDBJ whole genome shotgun (WGS) entry which is preliminary data.</text>
</comment>
<dbReference type="InterPro" id="IPR035965">
    <property type="entry name" value="PAS-like_dom_sf"/>
</dbReference>
<dbReference type="SUPFAM" id="SSF55785">
    <property type="entry name" value="PYP-like sensor domain (PAS domain)"/>
    <property type="match status" value="1"/>
</dbReference>
<dbReference type="NCBIfam" id="TIGR00254">
    <property type="entry name" value="GGDEF"/>
    <property type="match status" value="1"/>
</dbReference>
<comment type="catalytic activity">
    <reaction evidence="2">
        <text>2 GTP = 3',3'-c-di-GMP + 2 diphosphate</text>
        <dbReference type="Rhea" id="RHEA:24898"/>
        <dbReference type="ChEBI" id="CHEBI:33019"/>
        <dbReference type="ChEBI" id="CHEBI:37565"/>
        <dbReference type="ChEBI" id="CHEBI:58805"/>
        <dbReference type="EC" id="2.7.7.65"/>
    </reaction>
</comment>
<dbReference type="Pfam" id="PF08448">
    <property type="entry name" value="PAS_4"/>
    <property type="match status" value="1"/>
</dbReference>
<dbReference type="PROSITE" id="PS50887">
    <property type="entry name" value="GGDEF"/>
    <property type="match status" value="1"/>
</dbReference>
<dbReference type="Gene3D" id="3.30.70.270">
    <property type="match status" value="1"/>
</dbReference>
<sequence length="296" mass="32967">MSDKQIHARYDALLTAAADAVMVLEPTGLVMACSTGVAEWLDADAIVGRKLDDIFPEDISADIIAAAVKALDASKVIKVDIQLRPEHIPVLREQGLSETKWVELRCSAAEGEVLAVFRDITAKRRLERQVTNQAQRDPLTGAYNRRALRPVLEQAVAQAQRYDWVCSLMVIDVDNFSDLNDNFSWDCGDQVLQQLVTSVHSMKRTSDFLARYGDDQFVMFMPETNHDQGMAAGQRVRRIMEEMEIPYAAGDVHFTVSVGVAALHGPEDDPDNMLRRALENLFIAKQSGHNRVEGEA</sequence>
<dbReference type="InterPro" id="IPR050469">
    <property type="entry name" value="Diguanylate_Cyclase"/>
</dbReference>
<reference evidence="4 5" key="1">
    <citation type="submission" date="2024-03" db="EMBL/GenBank/DDBJ databases">
        <title>Community enrichment and isolation of bacterial strains for fucoidan degradation.</title>
        <authorList>
            <person name="Sichert A."/>
        </authorList>
    </citation>
    <scope>NUCLEOTIDE SEQUENCE [LARGE SCALE GENOMIC DNA]</scope>
    <source>
        <strain evidence="4 5">AS76</strain>
    </source>
</reference>
<dbReference type="CDD" id="cd01949">
    <property type="entry name" value="GGDEF"/>
    <property type="match status" value="1"/>
</dbReference>
<gene>
    <name evidence="4" type="ORF">WNY58_11420</name>
</gene>
<protein>
    <recommendedName>
        <fullName evidence="1">diguanylate cyclase</fullName>
        <ecNumber evidence="1">2.7.7.65</ecNumber>
    </recommendedName>
</protein>
<feature type="domain" description="GGDEF" evidence="3">
    <location>
        <begin position="164"/>
        <end position="296"/>
    </location>
</feature>
<dbReference type="Gene3D" id="3.30.450.20">
    <property type="entry name" value="PAS domain"/>
    <property type="match status" value="1"/>
</dbReference>
<dbReference type="InterPro" id="IPR043128">
    <property type="entry name" value="Rev_trsase/Diguanyl_cyclase"/>
</dbReference>
<keyword evidence="5" id="KW-1185">Reference proteome</keyword>
<dbReference type="RefSeq" id="WP_067985703.1">
    <property type="nucleotide sequence ID" value="NZ_JBBMRA010000010.1"/>
</dbReference>
<evidence type="ECO:0000313" key="4">
    <source>
        <dbReference type="EMBL" id="MEM5537001.1"/>
    </source>
</evidence>
<evidence type="ECO:0000256" key="1">
    <source>
        <dbReference type="ARBA" id="ARBA00012528"/>
    </source>
</evidence>
<accession>A0ABU9TU90</accession>
<dbReference type="PANTHER" id="PTHR45138:SF9">
    <property type="entry name" value="DIGUANYLATE CYCLASE DGCM-RELATED"/>
    <property type="match status" value="1"/>
</dbReference>
<dbReference type="InterPro" id="IPR000160">
    <property type="entry name" value="GGDEF_dom"/>
</dbReference>
<dbReference type="SUPFAM" id="SSF55073">
    <property type="entry name" value="Nucleotide cyclase"/>
    <property type="match status" value="1"/>
</dbReference>
<evidence type="ECO:0000259" key="3">
    <source>
        <dbReference type="PROSITE" id="PS50887"/>
    </source>
</evidence>
<keyword evidence="4" id="KW-0808">Transferase</keyword>
<keyword evidence="4" id="KW-0548">Nucleotidyltransferase</keyword>
<proteinExistence type="predicted"/>
<evidence type="ECO:0000313" key="5">
    <source>
        <dbReference type="Proteomes" id="UP001449225"/>
    </source>
</evidence>
<dbReference type="GO" id="GO:0052621">
    <property type="term" value="F:diguanylate cyclase activity"/>
    <property type="evidence" value="ECO:0007669"/>
    <property type="project" value="UniProtKB-EC"/>
</dbReference>
<dbReference type="Proteomes" id="UP001449225">
    <property type="component" value="Unassembled WGS sequence"/>
</dbReference>
<name>A0ABU9TU90_9GAMM</name>
<dbReference type="InterPro" id="IPR029787">
    <property type="entry name" value="Nucleotide_cyclase"/>
</dbReference>
<dbReference type="EMBL" id="JBBMRA010000010">
    <property type="protein sequence ID" value="MEM5537001.1"/>
    <property type="molecule type" value="Genomic_DNA"/>
</dbReference>
<dbReference type="InterPro" id="IPR013656">
    <property type="entry name" value="PAS_4"/>
</dbReference>
<dbReference type="EC" id="2.7.7.65" evidence="1"/>
<dbReference type="Pfam" id="PF00990">
    <property type="entry name" value="GGDEF"/>
    <property type="match status" value="1"/>
</dbReference>
<dbReference type="PANTHER" id="PTHR45138">
    <property type="entry name" value="REGULATORY COMPONENTS OF SENSORY TRANSDUCTION SYSTEM"/>
    <property type="match status" value="1"/>
</dbReference>
<dbReference type="SMART" id="SM00267">
    <property type="entry name" value="GGDEF"/>
    <property type="match status" value="1"/>
</dbReference>
<organism evidence="4 5">
    <name type="scientific">Neptuniibacter pectenicola</name>
    <dbReference type="NCBI Taxonomy" id="1806669"/>
    <lineage>
        <taxon>Bacteria</taxon>
        <taxon>Pseudomonadati</taxon>
        <taxon>Pseudomonadota</taxon>
        <taxon>Gammaproteobacteria</taxon>
        <taxon>Oceanospirillales</taxon>
        <taxon>Oceanospirillaceae</taxon>
        <taxon>Neptuniibacter</taxon>
    </lineage>
</organism>
<evidence type="ECO:0000256" key="2">
    <source>
        <dbReference type="ARBA" id="ARBA00034247"/>
    </source>
</evidence>